<evidence type="ECO:0000256" key="1">
    <source>
        <dbReference type="PROSITE-ProRule" id="PRU00169"/>
    </source>
</evidence>
<name>A0A917IN72_9BACT</name>
<dbReference type="SUPFAM" id="SSF52172">
    <property type="entry name" value="CheY-like"/>
    <property type="match status" value="1"/>
</dbReference>
<protein>
    <recommendedName>
        <fullName evidence="2">Response regulatory domain-containing protein</fullName>
    </recommendedName>
</protein>
<evidence type="ECO:0000259" key="2">
    <source>
        <dbReference type="PROSITE" id="PS50110"/>
    </source>
</evidence>
<dbReference type="PROSITE" id="PS50110">
    <property type="entry name" value="RESPONSE_REGULATORY"/>
    <property type="match status" value="1"/>
</dbReference>
<proteinExistence type="predicted"/>
<dbReference type="Gene3D" id="3.40.50.2300">
    <property type="match status" value="1"/>
</dbReference>
<dbReference type="SMART" id="SM00448">
    <property type="entry name" value="REC"/>
    <property type="match status" value="1"/>
</dbReference>
<organism evidence="3 4">
    <name type="scientific">Filimonas zeae</name>
    <dbReference type="NCBI Taxonomy" id="1737353"/>
    <lineage>
        <taxon>Bacteria</taxon>
        <taxon>Pseudomonadati</taxon>
        <taxon>Bacteroidota</taxon>
        <taxon>Chitinophagia</taxon>
        <taxon>Chitinophagales</taxon>
        <taxon>Chitinophagaceae</taxon>
        <taxon>Filimonas</taxon>
    </lineage>
</organism>
<dbReference type="GO" id="GO:0000160">
    <property type="term" value="P:phosphorelay signal transduction system"/>
    <property type="evidence" value="ECO:0007669"/>
    <property type="project" value="InterPro"/>
</dbReference>
<keyword evidence="4" id="KW-1185">Reference proteome</keyword>
<sequence>MIGPSLYRPLPARGIPLFPEKEKAAARPAAASLTEQPYRSTAVKKVLLIEDDEDDQLFFREAIEELHIQIKLSTAANGMEAISNLTRSAQLPDLIIMDINMPCMNGMDCLKTLKANARFQSVPVVIFTTSQNPADKQKALAFGAAHFCIKPPGFALLKKHIAGILDLFT</sequence>
<dbReference type="PANTHER" id="PTHR44520">
    <property type="entry name" value="RESPONSE REGULATOR RCP1-RELATED"/>
    <property type="match status" value="1"/>
</dbReference>
<keyword evidence="1" id="KW-0597">Phosphoprotein</keyword>
<dbReference type="CDD" id="cd17557">
    <property type="entry name" value="REC_Rcp-like"/>
    <property type="match status" value="1"/>
</dbReference>
<dbReference type="InterPro" id="IPR011006">
    <property type="entry name" value="CheY-like_superfamily"/>
</dbReference>
<reference evidence="3" key="1">
    <citation type="journal article" date="2014" name="Int. J. Syst. Evol. Microbiol.">
        <title>Complete genome sequence of Corynebacterium casei LMG S-19264T (=DSM 44701T), isolated from a smear-ripened cheese.</title>
        <authorList>
            <consortium name="US DOE Joint Genome Institute (JGI-PGF)"/>
            <person name="Walter F."/>
            <person name="Albersmeier A."/>
            <person name="Kalinowski J."/>
            <person name="Ruckert C."/>
        </authorList>
    </citation>
    <scope>NUCLEOTIDE SEQUENCE</scope>
    <source>
        <strain evidence="3">CGMCC 1.15290</strain>
    </source>
</reference>
<gene>
    <name evidence="3" type="ORF">GCM10011379_00850</name>
</gene>
<feature type="modified residue" description="4-aspartylphosphate" evidence="1">
    <location>
        <position position="98"/>
    </location>
</feature>
<dbReference type="Proteomes" id="UP000627292">
    <property type="component" value="Unassembled WGS sequence"/>
</dbReference>
<dbReference type="InterPro" id="IPR052893">
    <property type="entry name" value="TCS_response_regulator"/>
</dbReference>
<dbReference type="EMBL" id="BMIB01000001">
    <property type="protein sequence ID" value="GGH56833.1"/>
    <property type="molecule type" value="Genomic_DNA"/>
</dbReference>
<comment type="caution">
    <text evidence="3">The sequence shown here is derived from an EMBL/GenBank/DDBJ whole genome shotgun (WGS) entry which is preliminary data.</text>
</comment>
<dbReference type="InterPro" id="IPR001789">
    <property type="entry name" value="Sig_transdc_resp-reg_receiver"/>
</dbReference>
<evidence type="ECO:0000313" key="4">
    <source>
        <dbReference type="Proteomes" id="UP000627292"/>
    </source>
</evidence>
<dbReference type="PANTHER" id="PTHR44520:SF2">
    <property type="entry name" value="RESPONSE REGULATOR RCP1"/>
    <property type="match status" value="1"/>
</dbReference>
<evidence type="ECO:0000313" key="3">
    <source>
        <dbReference type="EMBL" id="GGH56833.1"/>
    </source>
</evidence>
<feature type="domain" description="Response regulatory" evidence="2">
    <location>
        <begin position="45"/>
        <end position="165"/>
    </location>
</feature>
<dbReference type="AlphaFoldDB" id="A0A917IN72"/>
<dbReference type="RefSeq" id="WP_188949594.1">
    <property type="nucleotide sequence ID" value="NZ_BMIB01000001.1"/>
</dbReference>
<dbReference type="Pfam" id="PF00072">
    <property type="entry name" value="Response_reg"/>
    <property type="match status" value="1"/>
</dbReference>
<accession>A0A917IN72</accession>
<reference evidence="3" key="2">
    <citation type="submission" date="2020-09" db="EMBL/GenBank/DDBJ databases">
        <authorList>
            <person name="Sun Q."/>
            <person name="Zhou Y."/>
        </authorList>
    </citation>
    <scope>NUCLEOTIDE SEQUENCE</scope>
    <source>
        <strain evidence="3">CGMCC 1.15290</strain>
    </source>
</reference>